<evidence type="ECO:0000256" key="2">
    <source>
        <dbReference type="ARBA" id="ARBA00023125"/>
    </source>
</evidence>
<comment type="caution">
    <text evidence="5">The sequence shown here is derived from an EMBL/GenBank/DDBJ whole genome shotgun (WGS) entry which is preliminary data.</text>
</comment>
<reference evidence="5 6" key="1">
    <citation type="submission" date="2019-03" db="EMBL/GenBank/DDBJ databases">
        <title>Genomic analyses of the natural microbiome of Caenorhabditis elegans.</title>
        <authorList>
            <person name="Samuel B."/>
        </authorList>
    </citation>
    <scope>NUCLEOTIDE SEQUENCE [LARGE SCALE GENOMIC DNA]</scope>
    <source>
        <strain evidence="5 6">JUb89</strain>
    </source>
</reference>
<keyword evidence="2" id="KW-0238">DNA-binding</keyword>
<feature type="domain" description="HTH araC/xylS-type" evidence="4">
    <location>
        <begin position="223"/>
        <end position="321"/>
    </location>
</feature>
<gene>
    <name evidence="5" type="ORF">EC844_10328</name>
</gene>
<dbReference type="Pfam" id="PF12625">
    <property type="entry name" value="Arabinose_bd"/>
    <property type="match status" value="1"/>
</dbReference>
<evidence type="ECO:0000259" key="4">
    <source>
        <dbReference type="PROSITE" id="PS01124"/>
    </source>
</evidence>
<dbReference type="Pfam" id="PF12833">
    <property type="entry name" value="HTH_18"/>
    <property type="match status" value="1"/>
</dbReference>
<dbReference type="AlphaFoldDB" id="A0A4R1Y2M0"/>
<dbReference type="InterPro" id="IPR018060">
    <property type="entry name" value="HTH_AraC"/>
</dbReference>
<dbReference type="InterPro" id="IPR032687">
    <property type="entry name" value="AraC-type_N"/>
</dbReference>
<keyword evidence="1" id="KW-0805">Transcription regulation</keyword>
<dbReference type="SUPFAM" id="SSF46689">
    <property type="entry name" value="Homeodomain-like"/>
    <property type="match status" value="1"/>
</dbReference>
<evidence type="ECO:0000256" key="1">
    <source>
        <dbReference type="ARBA" id="ARBA00023015"/>
    </source>
</evidence>
<name>A0A4R1Y2M0_ACICA</name>
<evidence type="ECO:0000313" key="6">
    <source>
        <dbReference type="Proteomes" id="UP000294963"/>
    </source>
</evidence>
<dbReference type="InterPro" id="IPR009057">
    <property type="entry name" value="Homeodomain-like_sf"/>
</dbReference>
<dbReference type="Proteomes" id="UP000294963">
    <property type="component" value="Unassembled WGS sequence"/>
</dbReference>
<dbReference type="EMBL" id="SLVJ01000003">
    <property type="protein sequence ID" value="TCM69085.1"/>
    <property type="molecule type" value="Genomic_DNA"/>
</dbReference>
<keyword evidence="6" id="KW-1185">Reference proteome</keyword>
<dbReference type="GO" id="GO:0000976">
    <property type="term" value="F:transcription cis-regulatory region binding"/>
    <property type="evidence" value="ECO:0007669"/>
    <property type="project" value="TreeGrafter"/>
</dbReference>
<dbReference type="PANTHER" id="PTHR47894">
    <property type="entry name" value="HTH-TYPE TRANSCRIPTIONAL REGULATOR GADX"/>
    <property type="match status" value="1"/>
</dbReference>
<sequence length="333" mass="38757">MTRLLDDFCKKHQLESPFTRSYGIDERITFESWLENLRRVDSQYQQNGLGLDIGAMIDPSYIGISAYITNSVSKIGDILTQSFKYNKIWYNYMPKTVNSEDDEISVSWGKPAYLQVGLYVRETAISEELQIAIFYTRLKQISDNHQLRFNRIEMAIPCPQDEHKYLDFFDCPIIFDTEQTKIYAAKSILDIKVKDPDPVLLQLLKKQADDILLAMGVEDSFVETVNQNILVAIQHNKAHVDYVAQNMNISARVLQNNLRDRQLCFQDLLSKMRFYLSQYYLSDPQLSLLDVSFLLAYDEQSSFNRAFKKWTGISPSQWREQHEIIPIKSNKVA</sequence>
<dbReference type="GO" id="GO:0003700">
    <property type="term" value="F:DNA-binding transcription factor activity"/>
    <property type="evidence" value="ECO:0007669"/>
    <property type="project" value="InterPro"/>
</dbReference>
<organism evidence="5 6">
    <name type="scientific">Acinetobacter calcoaceticus</name>
    <dbReference type="NCBI Taxonomy" id="471"/>
    <lineage>
        <taxon>Bacteria</taxon>
        <taxon>Pseudomonadati</taxon>
        <taxon>Pseudomonadota</taxon>
        <taxon>Gammaproteobacteria</taxon>
        <taxon>Moraxellales</taxon>
        <taxon>Moraxellaceae</taxon>
        <taxon>Acinetobacter</taxon>
        <taxon>Acinetobacter calcoaceticus/baumannii complex</taxon>
    </lineage>
</organism>
<dbReference type="GO" id="GO:0005829">
    <property type="term" value="C:cytosol"/>
    <property type="evidence" value="ECO:0007669"/>
    <property type="project" value="TreeGrafter"/>
</dbReference>
<proteinExistence type="predicted"/>
<dbReference type="SMART" id="SM00342">
    <property type="entry name" value="HTH_ARAC"/>
    <property type="match status" value="1"/>
</dbReference>
<dbReference type="PANTHER" id="PTHR47894:SF1">
    <property type="entry name" value="HTH-TYPE TRANSCRIPTIONAL REGULATOR VQSM"/>
    <property type="match status" value="1"/>
</dbReference>
<dbReference type="Gene3D" id="1.10.10.60">
    <property type="entry name" value="Homeodomain-like"/>
    <property type="match status" value="1"/>
</dbReference>
<protein>
    <submittedName>
        <fullName evidence="5">AraC-type transcriptional regulator</fullName>
    </submittedName>
</protein>
<evidence type="ECO:0000313" key="5">
    <source>
        <dbReference type="EMBL" id="TCM69085.1"/>
    </source>
</evidence>
<dbReference type="PROSITE" id="PS01124">
    <property type="entry name" value="HTH_ARAC_FAMILY_2"/>
    <property type="match status" value="1"/>
</dbReference>
<accession>A0A4R1Y2M0</accession>
<evidence type="ECO:0000256" key="3">
    <source>
        <dbReference type="ARBA" id="ARBA00023163"/>
    </source>
</evidence>
<keyword evidence="3" id="KW-0804">Transcription</keyword>